<evidence type="ECO:0000313" key="2">
    <source>
        <dbReference type="Proteomes" id="UP000887565"/>
    </source>
</evidence>
<evidence type="ECO:0000313" key="3">
    <source>
        <dbReference type="WBParaSite" id="nRc.2.0.1.t36840-RA"/>
    </source>
</evidence>
<dbReference type="WBParaSite" id="nRc.2.0.1.t36840-RA">
    <property type="protein sequence ID" value="nRc.2.0.1.t36840-RA"/>
    <property type="gene ID" value="nRc.2.0.1.g36840"/>
</dbReference>
<evidence type="ECO:0000256" key="1">
    <source>
        <dbReference type="SAM" id="MobiDB-lite"/>
    </source>
</evidence>
<organism evidence="2 3">
    <name type="scientific">Romanomermis culicivorax</name>
    <name type="common">Nematode worm</name>
    <dbReference type="NCBI Taxonomy" id="13658"/>
    <lineage>
        <taxon>Eukaryota</taxon>
        <taxon>Metazoa</taxon>
        <taxon>Ecdysozoa</taxon>
        <taxon>Nematoda</taxon>
        <taxon>Enoplea</taxon>
        <taxon>Dorylaimia</taxon>
        <taxon>Mermithida</taxon>
        <taxon>Mermithoidea</taxon>
        <taxon>Mermithidae</taxon>
        <taxon>Romanomermis</taxon>
    </lineage>
</organism>
<accession>A0A915KEN1</accession>
<feature type="compositionally biased region" description="Pro residues" evidence="1">
    <location>
        <begin position="28"/>
        <end position="43"/>
    </location>
</feature>
<dbReference type="Proteomes" id="UP000887565">
    <property type="component" value="Unplaced"/>
</dbReference>
<reference evidence="3" key="1">
    <citation type="submission" date="2022-11" db="UniProtKB">
        <authorList>
            <consortium name="WormBaseParasite"/>
        </authorList>
    </citation>
    <scope>IDENTIFICATION</scope>
</reference>
<feature type="region of interest" description="Disordered" evidence="1">
    <location>
        <begin position="21"/>
        <end position="46"/>
    </location>
</feature>
<sequence>MVKVAVVADVTLPLLFDKLLLDDDDETPPPPPPVAPPPPPPPVDDFSSRRFFGFSRLVDDSPGGLDLAKVHSPSSVQRFVLVIVVVLQSRLTDGEMADAGDADGHVQQLAGDGRTVPSALHFGQFDQNAQ</sequence>
<dbReference type="AlphaFoldDB" id="A0A915KEN1"/>
<name>A0A915KEN1_ROMCU</name>
<keyword evidence="2" id="KW-1185">Reference proteome</keyword>
<protein>
    <submittedName>
        <fullName evidence="3">Secreted protein</fullName>
    </submittedName>
</protein>
<proteinExistence type="predicted"/>